<dbReference type="Gene3D" id="4.10.240.10">
    <property type="entry name" value="Zn(2)-C6 fungal-type DNA-binding domain"/>
    <property type="match status" value="1"/>
</dbReference>
<feature type="region of interest" description="Disordered" evidence="6">
    <location>
        <begin position="137"/>
        <end position="191"/>
    </location>
</feature>
<feature type="domain" description="Zn(2)-C6 fungal-type" evidence="7">
    <location>
        <begin position="21"/>
        <end position="49"/>
    </location>
</feature>
<dbReference type="AlphaFoldDB" id="A0A135LHQ5"/>
<dbReference type="SUPFAM" id="SSF57701">
    <property type="entry name" value="Zn2/Cys6 DNA-binding domain"/>
    <property type="match status" value="1"/>
</dbReference>
<dbReference type="PANTHER" id="PTHR37534">
    <property type="entry name" value="TRANSCRIPTIONAL ACTIVATOR PROTEIN UGA3"/>
    <property type="match status" value="1"/>
</dbReference>
<comment type="caution">
    <text evidence="8">The sequence shown here is derived from an EMBL/GenBank/DDBJ whole genome shotgun (WGS) entry which is preliminary data.</text>
</comment>
<dbReference type="InterPro" id="IPR001138">
    <property type="entry name" value="Zn2Cys6_DnaBD"/>
</dbReference>
<evidence type="ECO:0000313" key="9">
    <source>
        <dbReference type="Proteomes" id="UP000070168"/>
    </source>
</evidence>
<keyword evidence="4" id="KW-0804">Transcription</keyword>
<proteinExistence type="predicted"/>
<dbReference type="GeneID" id="63705341"/>
<keyword evidence="5" id="KW-0539">Nucleus</keyword>
<sequence>MPDISSNNTKAPKPRTKTFTGCWTCRDRRVKCDEERPHCRRCQRNGWACKGYDLRLGWSKIPGGPSHRRKLRSPVPDVDHGLSSAAVTALLVELDECSGDGYGQERGPFSVFSVFSSPETQDANPVHLRNLEGALRTQHGEDTPHSSDLINSPVGDRDGESASRSACDGVSSTTAPSPSENREESCTSLSKPDYQVDDISINAVAHVIHRENPKNKLLEPNDYSTPVSNIYRSGTTIWDSMSPLSLPRAEIELVHYWVVFLSGNMLLIDTPDNPCRTVFLPLALKGFNASPTESNIHLSIFHAICASSAFSLSYLRHDSRYHSIAVHHDQLALHHLRGSLQRARCLDEPTLVAVLACVTAEGLSGRRSRWRAHVAGCLRLLENEVHGDWIRSPISAKMIQSYLSLSSMCCLPLPKRLMPLLNGPSDSHHYLEQSHGITTPLIQCLAQITTLVESRTQLSIEELDQLELQIYLNFPSPSNPDAPGSIIVQHALNSFYYAMITYFRRSLRGARLSDVQDLIEKAIHELESVDALTRNNGGHPYNWAGFVVAADCERPDLQDRMLAFFARKSRHGIQNINALSEIVQTLWNRRAVAGSHVDIQWQDIAREADFDIMLV</sequence>
<dbReference type="GO" id="GO:0000976">
    <property type="term" value="F:transcription cis-regulatory region binding"/>
    <property type="evidence" value="ECO:0007669"/>
    <property type="project" value="TreeGrafter"/>
</dbReference>
<dbReference type="InterPro" id="IPR036864">
    <property type="entry name" value="Zn2-C6_fun-type_DNA-bd_sf"/>
</dbReference>
<organism evidence="8 9">
    <name type="scientific">Penicillium patulum</name>
    <name type="common">Penicillium griseofulvum</name>
    <dbReference type="NCBI Taxonomy" id="5078"/>
    <lineage>
        <taxon>Eukaryota</taxon>
        <taxon>Fungi</taxon>
        <taxon>Dikarya</taxon>
        <taxon>Ascomycota</taxon>
        <taxon>Pezizomycotina</taxon>
        <taxon>Eurotiomycetes</taxon>
        <taxon>Eurotiomycetidae</taxon>
        <taxon>Eurotiales</taxon>
        <taxon>Aspergillaceae</taxon>
        <taxon>Penicillium</taxon>
    </lineage>
</organism>
<evidence type="ECO:0000313" key="8">
    <source>
        <dbReference type="EMBL" id="KXG48458.1"/>
    </source>
</evidence>
<dbReference type="SMART" id="SM00066">
    <property type="entry name" value="GAL4"/>
    <property type="match status" value="1"/>
</dbReference>
<evidence type="ECO:0000259" key="7">
    <source>
        <dbReference type="PROSITE" id="PS50048"/>
    </source>
</evidence>
<gene>
    <name evidence="8" type="ORF">PGRI_023280</name>
</gene>
<dbReference type="Proteomes" id="UP000070168">
    <property type="component" value="Unassembled WGS sequence"/>
</dbReference>
<dbReference type="CDD" id="cd00067">
    <property type="entry name" value="GAL4"/>
    <property type="match status" value="1"/>
</dbReference>
<dbReference type="PANTHER" id="PTHR37534:SF49">
    <property type="entry name" value="LYSINE BIOSYNTHESIS REGULATORY PROTEIN LYS14"/>
    <property type="match status" value="1"/>
</dbReference>
<dbReference type="EMBL" id="LHQR01000065">
    <property type="protein sequence ID" value="KXG48458.1"/>
    <property type="molecule type" value="Genomic_DNA"/>
</dbReference>
<protein>
    <recommendedName>
        <fullName evidence="7">Zn(2)-C6 fungal-type domain-containing protein</fullName>
    </recommendedName>
</protein>
<keyword evidence="3" id="KW-0238">DNA-binding</keyword>
<dbReference type="OMA" id="EGANIKW"/>
<keyword evidence="9" id="KW-1185">Reference proteome</keyword>
<dbReference type="GO" id="GO:0008270">
    <property type="term" value="F:zinc ion binding"/>
    <property type="evidence" value="ECO:0007669"/>
    <property type="project" value="InterPro"/>
</dbReference>
<dbReference type="Pfam" id="PF00172">
    <property type="entry name" value="Zn_clus"/>
    <property type="match status" value="1"/>
</dbReference>
<evidence type="ECO:0000256" key="2">
    <source>
        <dbReference type="ARBA" id="ARBA00023015"/>
    </source>
</evidence>
<dbReference type="GO" id="GO:0045944">
    <property type="term" value="P:positive regulation of transcription by RNA polymerase II"/>
    <property type="evidence" value="ECO:0007669"/>
    <property type="project" value="TreeGrafter"/>
</dbReference>
<dbReference type="InterPro" id="IPR021858">
    <property type="entry name" value="Fun_TF"/>
</dbReference>
<evidence type="ECO:0000256" key="5">
    <source>
        <dbReference type="ARBA" id="ARBA00023242"/>
    </source>
</evidence>
<dbReference type="PROSITE" id="PS00463">
    <property type="entry name" value="ZN2_CY6_FUNGAL_1"/>
    <property type="match status" value="1"/>
</dbReference>
<dbReference type="Pfam" id="PF11951">
    <property type="entry name" value="Fungal_trans_2"/>
    <property type="match status" value="1"/>
</dbReference>
<feature type="compositionally biased region" description="Polar residues" evidence="6">
    <location>
        <begin position="170"/>
        <end position="179"/>
    </location>
</feature>
<evidence type="ECO:0000256" key="1">
    <source>
        <dbReference type="ARBA" id="ARBA00004123"/>
    </source>
</evidence>
<keyword evidence="2" id="KW-0805">Transcription regulation</keyword>
<evidence type="ECO:0000256" key="3">
    <source>
        <dbReference type="ARBA" id="ARBA00023125"/>
    </source>
</evidence>
<evidence type="ECO:0000256" key="4">
    <source>
        <dbReference type="ARBA" id="ARBA00023163"/>
    </source>
</evidence>
<accession>A0A135LHQ5</accession>
<comment type="subcellular location">
    <subcellularLocation>
        <location evidence="1">Nucleus</location>
    </subcellularLocation>
</comment>
<evidence type="ECO:0000256" key="6">
    <source>
        <dbReference type="SAM" id="MobiDB-lite"/>
    </source>
</evidence>
<reference evidence="8 9" key="1">
    <citation type="journal article" date="2016" name="BMC Genomics">
        <title>Genome sequencing and secondary metabolism of the postharvest pathogen Penicillium griseofulvum.</title>
        <authorList>
            <person name="Banani H."/>
            <person name="Marcet-Houben M."/>
            <person name="Ballester A.R."/>
            <person name="Abbruscato P."/>
            <person name="Gonzalez-Candelas L."/>
            <person name="Gabaldon T."/>
            <person name="Spadaro D."/>
        </authorList>
    </citation>
    <scope>NUCLEOTIDE SEQUENCE [LARGE SCALE GENOMIC DNA]</scope>
    <source>
        <strain evidence="8 9">PG3</strain>
    </source>
</reference>
<dbReference type="RefSeq" id="XP_040646994.1">
    <property type="nucleotide sequence ID" value="XM_040790041.1"/>
</dbReference>
<dbReference type="OrthoDB" id="5130013at2759"/>
<dbReference type="PROSITE" id="PS50048">
    <property type="entry name" value="ZN2_CY6_FUNGAL_2"/>
    <property type="match status" value="1"/>
</dbReference>
<dbReference type="GO" id="GO:0000981">
    <property type="term" value="F:DNA-binding transcription factor activity, RNA polymerase II-specific"/>
    <property type="evidence" value="ECO:0007669"/>
    <property type="project" value="InterPro"/>
</dbReference>
<name>A0A135LHQ5_PENPA</name>
<dbReference type="GO" id="GO:0005634">
    <property type="term" value="C:nucleus"/>
    <property type="evidence" value="ECO:0007669"/>
    <property type="project" value="UniProtKB-SubCell"/>
</dbReference>